<dbReference type="Pfam" id="PF13606">
    <property type="entry name" value="Ank_3"/>
    <property type="match status" value="1"/>
</dbReference>
<dbReference type="PANTHER" id="PTHR31944:SF131">
    <property type="entry name" value="HEME-RESPONSIVE ZINC FINGER TRANSCRIPTION FACTOR HAP1"/>
    <property type="match status" value="1"/>
</dbReference>
<keyword evidence="7" id="KW-0040">ANK repeat</keyword>
<dbReference type="InterPro" id="IPR025676">
    <property type="entry name" value="Clr5_dom"/>
</dbReference>
<feature type="domain" description="Xylanolytic transcriptional activator regulatory" evidence="9">
    <location>
        <begin position="252"/>
        <end position="326"/>
    </location>
</feature>
<evidence type="ECO:0000256" key="7">
    <source>
        <dbReference type="PROSITE-ProRule" id="PRU00023"/>
    </source>
</evidence>
<keyword evidence="1" id="KW-0479">Metal-binding</keyword>
<keyword evidence="5" id="KW-0804">Transcription</keyword>
<proteinExistence type="predicted"/>
<accession>A0ABR2Y2J4</accession>
<evidence type="ECO:0000256" key="5">
    <source>
        <dbReference type="ARBA" id="ARBA00023163"/>
    </source>
</evidence>
<evidence type="ECO:0000259" key="9">
    <source>
        <dbReference type="SMART" id="SM00906"/>
    </source>
</evidence>
<dbReference type="PROSITE" id="PS50088">
    <property type="entry name" value="ANK_REPEAT"/>
    <property type="match status" value="4"/>
</dbReference>
<keyword evidence="6" id="KW-0539">Nucleus</keyword>
<feature type="region of interest" description="Disordered" evidence="8">
    <location>
        <begin position="310"/>
        <end position="332"/>
    </location>
</feature>
<dbReference type="CDD" id="cd12148">
    <property type="entry name" value="fungal_TF_MHR"/>
    <property type="match status" value="1"/>
</dbReference>
<gene>
    <name evidence="10" type="ORF">SCAR479_02937</name>
</gene>
<dbReference type="PROSITE" id="PS50297">
    <property type="entry name" value="ANK_REP_REGION"/>
    <property type="match status" value="4"/>
</dbReference>
<evidence type="ECO:0000256" key="1">
    <source>
        <dbReference type="ARBA" id="ARBA00022723"/>
    </source>
</evidence>
<evidence type="ECO:0000256" key="2">
    <source>
        <dbReference type="ARBA" id="ARBA00022833"/>
    </source>
</evidence>
<feature type="compositionally biased region" description="Low complexity" evidence="8">
    <location>
        <begin position="22"/>
        <end position="39"/>
    </location>
</feature>
<dbReference type="InterPro" id="IPR002110">
    <property type="entry name" value="Ankyrin_rpt"/>
</dbReference>
<dbReference type="InterPro" id="IPR007219">
    <property type="entry name" value="XnlR_reg_dom"/>
</dbReference>
<dbReference type="SMART" id="SM00906">
    <property type="entry name" value="Fungal_trans"/>
    <property type="match status" value="1"/>
</dbReference>
<organism evidence="10 11">
    <name type="scientific">Seiridium cardinale</name>
    <dbReference type="NCBI Taxonomy" id="138064"/>
    <lineage>
        <taxon>Eukaryota</taxon>
        <taxon>Fungi</taxon>
        <taxon>Dikarya</taxon>
        <taxon>Ascomycota</taxon>
        <taxon>Pezizomycotina</taxon>
        <taxon>Sordariomycetes</taxon>
        <taxon>Xylariomycetidae</taxon>
        <taxon>Amphisphaeriales</taxon>
        <taxon>Sporocadaceae</taxon>
        <taxon>Seiridium</taxon>
    </lineage>
</organism>
<evidence type="ECO:0000256" key="3">
    <source>
        <dbReference type="ARBA" id="ARBA00023015"/>
    </source>
</evidence>
<name>A0ABR2Y2J4_9PEZI</name>
<evidence type="ECO:0000256" key="8">
    <source>
        <dbReference type="SAM" id="MobiDB-lite"/>
    </source>
</evidence>
<dbReference type="InterPro" id="IPR036770">
    <property type="entry name" value="Ankyrin_rpt-contain_sf"/>
</dbReference>
<feature type="compositionally biased region" description="Polar residues" evidence="8">
    <location>
        <begin position="1"/>
        <end position="19"/>
    </location>
</feature>
<feature type="repeat" description="ANK" evidence="7">
    <location>
        <begin position="1593"/>
        <end position="1625"/>
    </location>
</feature>
<protein>
    <recommendedName>
        <fullName evidence="9">Xylanolytic transcriptional activator regulatory domain-containing protein</fullName>
    </recommendedName>
</protein>
<feature type="repeat" description="ANK" evidence="7">
    <location>
        <begin position="1549"/>
        <end position="1581"/>
    </location>
</feature>
<reference evidence="10 11" key="1">
    <citation type="submission" date="2024-02" db="EMBL/GenBank/DDBJ databases">
        <title>First draft genome assembly of two strains of Seiridium cardinale.</title>
        <authorList>
            <person name="Emiliani G."/>
            <person name="Scali E."/>
        </authorList>
    </citation>
    <scope>NUCLEOTIDE SEQUENCE [LARGE SCALE GENOMIC DNA]</scope>
    <source>
        <strain evidence="10 11">BM-138-000479</strain>
    </source>
</reference>
<dbReference type="InterPro" id="IPR051430">
    <property type="entry name" value="Fungal_TF_Env_Response"/>
</dbReference>
<dbReference type="Pfam" id="PF14420">
    <property type="entry name" value="Clr5"/>
    <property type="match status" value="1"/>
</dbReference>
<dbReference type="EMBL" id="JARVKM010000007">
    <property type="protein sequence ID" value="KAK9780300.1"/>
    <property type="molecule type" value="Genomic_DNA"/>
</dbReference>
<dbReference type="Pfam" id="PF04082">
    <property type="entry name" value="Fungal_trans"/>
    <property type="match status" value="1"/>
</dbReference>
<dbReference type="SUPFAM" id="SSF48403">
    <property type="entry name" value="Ankyrin repeat"/>
    <property type="match status" value="1"/>
</dbReference>
<keyword evidence="11" id="KW-1185">Reference proteome</keyword>
<feature type="region of interest" description="Disordered" evidence="8">
    <location>
        <begin position="1"/>
        <end position="42"/>
    </location>
</feature>
<sequence>MRTPSAATSQTPPSNLSHVRSTKTAMSPSTTPSSIAPSTNLEPYTSSIGGSLHVYGRDDPRPLIRGMIHKTRHFGQSHWMNVATLFKDMFMDIEPLLREPTCPVIGDLQRSKSLARTIKVRRRPTWPACMAYDLPERHIADALVDGYLRTLESVHRILHVPSFKRDYEALWHPDAKPDPAFVIMVKLVLAIGAAAYDDSFSLRESSIRWVYESHAWITEPCPTKHRLDLQGLQIHLLMLSAREVIGMDGDTIYIAAGDLFRRAVTMGLHIDPTYMPRKSALITEMRRRIWNTILEVCLQSSLASGTPPCFSIQDFNTEPPRNLDDDELDDDPRMMDNLESRPANEFTQVSLSLALRRTLSTRYAIIQLLNGVHMSNGYDQTLQLDKELKAAYRMISRGFQPFKSHGDPVQFGLQMVDFLMQAYLSALHTPFANPTLNQSVFAFSRRVAVETAVKIWYILRPSAINISSFARDRTTSSSTSSDIARLGVCGSGILRVAAVQAALVVALDLKTQIQEDERLESILIRPDLLAILRDALEWSLLRIKNGELNVKSYLMFKMIKAHIESLMQNLEKNEVVQLLVKVATEAIQTTLPVLENMVKDCQGEDLTEPPQVSFTAPPEIGWDMMLAGSELDFTNVETMGWVFNDGGTQVSLCKTPGMPEAISARYRRNKQTLTGSNVWRHASLWDNPKLTEQAIISIVRAQRTTAPTPWCVTSFIAHTMASSLRDEEWQQHFYTIRRLWSIDLLSLDAMMERMKQLGFYASKPDYRAKLQAWGLKQNQPSEAWKYIEHQTKKRKRDKKESDVIISGIKQDPKKWKRETSRWFYTAMELKPTETPNSPPGSLITVCTPTAANLEFYWPPDLPFLRFCKQVEGIQPSLHKLLQDKVRGLNETQSLQNSYQSPVKLLQGIGMSAVSKVISNESNVNQVATSLGIFMPELYDGEHLLRSQVLTKGHHGASTHAIMRLLIYSISNNMHGNFRAFETINLVRDSGILQMRDEQYFSIAHEVTLKALLEKTFNAAIESLAVDILSWVLSRGVSPDLPMPICGESYHPLAIIARKSTVDLNAALSCAEILLANGSLAQTSCATHRTLIGYAVSHSSPLFVEALLRSISLRAILQSSGDLADIIFEALLHYNEDHRLDITRRLMFLGMESELAAKNMMSRLMAPEGLVSVIDAEDMRLLGYLHDKGAIWDCEDYKRDFPLGLAVQKRNASLSRAHHSCLNFSIRDIPMSPLQHALWNDERILPLLLHNGAFLRGNELLMATQIATVALSTVDALVAAGVDLCLQDVYDETALYKRAPWDDQVLNKAISQGYDSEEFESFLKESRESRNISNIYTRNEWRKQILLPMHKNTVEPLVRGLLAKKLWPQYAARDLVSQVFSAHRYDLVSLVLVKFPAVCDLALINARAIWSFWPKLDDECRNIFRDVWERAALSTPDIATCLSIIGNTANLAASDGNFELIDFLLAHSQNELPLRAAAFFSPFVQLVHHLGDAGNDAMAGHLGQVIEKLLSAGYTVAPFDGIVAIRIGCPLQTIRNLVKIGFNPCLRYANLPTALQWAVASRRYDVIRYLLDAGCDVNAPPMCESTTLRGRNSVYRTALQLAVEKSDIDAINMLVEAGADVNAPPAPYRGATALQLSAIFGSVGISMKLISLGADINADGCKIYGRTALEGAAEHGRLDTVQLLLEKGCNLEGVGRRQYVRALFLAKKEGHHALASHLQSLCGWTVDDE</sequence>
<comment type="caution">
    <text evidence="10">The sequence shown here is derived from an EMBL/GenBank/DDBJ whole genome shotgun (WGS) entry which is preliminary data.</text>
</comment>
<dbReference type="PANTHER" id="PTHR31944">
    <property type="entry name" value="HEME-RESPONSIVE ZINC FINGER TRANSCRIPTION FACTOR HAP1"/>
    <property type="match status" value="1"/>
</dbReference>
<dbReference type="Pfam" id="PF12796">
    <property type="entry name" value="Ank_2"/>
    <property type="match status" value="1"/>
</dbReference>
<evidence type="ECO:0000313" key="11">
    <source>
        <dbReference type="Proteomes" id="UP001465668"/>
    </source>
</evidence>
<dbReference type="Gene3D" id="1.25.40.20">
    <property type="entry name" value="Ankyrin repeat-containing domain"/>
    <property type="match status" value="2"/>
</dbReference>
<feature type="repeat" description="ANK" evidence="7">
    <location>
        <begin position="1663"/>
        <end position="1695"/>
    </location>
</feature>
<dbReference type="Proteomes" id="UP001465668">
    <property type="component" value="Unassembled WGS sequence"/>
</dbReference>
<feature type="repeat" description="ANK" evidence="7">
    <location>
        <begin position="1628"/>
        <end position="1660"/>
    </location>
</feature>
<dbReference type="SMART" id="SM00248">
    <property type="entry name" value="ANK"/>
    <property type="match status" value="4"/>
</dbReference>
<keyword evidence="3" id="KW-0805">Transcription regulation</keyword>
<keyword evidence="4" id="KW-0238">DNA-binding</keyword>
<evidence type="ECO:0000313" key="10">
    <source>
        <dbReference type="EMBL" id="KAK9780300.1"/>
    </source>
</evidence>
<evidence type="ECO:0000256" key="4">
    <source>
        <dbReference type="ARBA" id="ARBA00023125"/>
    </source>
</evidence>
<keyword evidence="2" id="KW-0862">Zinc</keyword>
<evidence type="ECO:0000256" key="6">
    <source>
        <dbReference type="ARBA" id="ARBA00023242"/>
    </source>
</evidence>